<accession>A0ACC3ASW8</accession>
<reference evidence="1 2" key="1">
    <citation type="journal article" date="2023" name="ACS Omega">
        <title>Identification of the Neoaspergillic Acid Biosynthesis Gene Cluster by Establishing an In Vitro CRISPR-Ribonucleoprotein Genetic System in Aspergillus melleus.</title>
        <authorList>
            <person name="Yuan B."/>
            <person name="Grau M.F."/>
            <person name="Murata R.M."/>
            <person name="Torok T."/>
            <person name="Venkateswaran K."/>
            <person name="Stajich J.E."/>
            <person name="Wang C.C.C."/>
        </authorList>
    </citation>
    <scope>NUCLEOTIDE SEQUENCE [LARGE SCALE GENOMIC DNA]</scope>
    <source>
        <strain evidence="1 2">IMV 1140</strain>
    </source>
</reference>
<proteinExistence type="predicted"/>
<organism evidence="1 2">
    <name type="scientific">Aspergillus melleus</name>
    <dbReference type="NCBI Taxonomy" id="138277"/>
    <lineage>
        <taxon>Eukaryota</taxon>
        <taxon>Fungi</taxon>
        <taxon>Dikarya</taxon>
        <taxon>Ascomycota</taxon>
        <taxon>Pezizomycotina</taxon>
        <taxon>Eurotiomycetes</taxon>
        <taxon>Eurotiomycetidae</taxon>
        <taxon>Eurotiales</taxon>
        <taxon>Aspergillaceae</taxon>
        <taxon>Aspergillus</taxon>
        <taxon>Aspergillus subgen. Circumdati</taxon>
    </lineage>
</organism>
<protein>
    <submittedName>
        <fullName evidence="1">Uncharacterized protein</fullName>
    </submittedName>
</protein>
<dbReference type="Proteomes" id="UP001177260">
    <property type="component" value="Unassembled WGS sequence"/>
</dbReference>
<dbReference type="EMBL" id="JAOPJF010000078">
    <property type="protein sequence ID" value="KAK1140636.1"/>
    <property type="molecule type" value="Genomic_DNA"/>
</dbReference>
<sequence length="237" mass="25578">MSDPTPSIPSSIMQDPLPENNNTSRTLQAFQAYPHARALLQRPDYYAIGTWSRLPKPTGEDGLFAGTLATSTTIPHCLTLRRRDLPALPAVAPSWPSPTADATDGASPADVFMLLDLAAPGICGHPDTVHGGIVATFLDEAMSLAVTLHAPPPELDPSSHSDSHSPRGKLYTAQLDVRYKRPVSAPGLLVARAKLVARVGRKFWVRAQLLQEDEADPSRMVVTTDAMAFWLQTSPNL</sequence>
<keyword evidence="2" id="KW-1185">Reference proteome</keyword>
<evidence type="ECO:0000313" key="1">
    <source>
        <dbReference type="EMBL" id="KAK1140636.1"/>
    </source>
</evidence>
<name>A0ACC3ASW8_9EURO</name>
<gene>
    <name evidence="1" type="ORF">N8T08_010033</name>
</gene>
<evidence type="ECO:0000313" key="2">
    <source>
        <dbReference type="Proteomes" id="UP001177260"/>
    </source>
</evidence>
<comment type="caution">
    <text evidence="1">The sequence shown here is derived from an EMBL/GenBank/DDBJ whole genome shotgun (WGS) entry which is preliminary data.</text>
</comment>